<accession>A0A2W5K9C4</accession>
<dbReference type="GO" id="GO:0016812">
    <property type="term" value="F:hydrolase activity, acting on carbon-nitrogen (but not peptide) bonds, in cyclic amides"/>
    <property type="evidence" value="ECO:0007669"/>
    <property type="project" value="InterPro"/>
</dbReference>
<evidence type="ECO:0000313" key="7">
    <source>
        <dbReference type="Proteomes" id="UP000249046"/>
    </source>
</evidence>
<dbReference type="PANTHER" id="PTHR21240:SF28">
    <property type="entry name" value="ISO-OROTATE DECARBOXYLASE (EUROFUNG)"/>
    <property type="match status" value="1"/>
</dbReference>
<dbReference type="InterPro" id="IPR032466">
    <property type="entry name" value="Metal_Hydrolase"/>
</dbReference>
<sequence>MAAAAPVFDVHVHLRDGETSLRAYEADAKAAGIELAGIGAMWFGGPNQARQGQPDAIRAGNDGVIALAGKHETLLPIATVHPYDGTAAIDELTRVAAAGVKVLKLHAHTQRFDLADPRVEALVRKAGALGLTVLFDNANILPGDSEKLFNLVVAVPEAKFILAHIGGLNFRFWNILALARTADGFAMKNLYFDVSATVIVVADSPLEDEFVWTLRNVGIDQVLLGSDYPQISLAKTVGALDRLPLTLEEKARIRVGNARRLFGR</sequence>
<dbReference type="InterPro" id="IPR032465">
    <property type="entry name" value="ACMSD"/>
</dbReference>
<name>A0A2W5K9C4_9GAMM</name>
<proteinExistence type="predicted"/>
<comment type="function">
    <text evidence="1">Catalyzes the reversible cyclization of carbamoyl aspartate to dihydroorotate.</text>
</comment>
<gene>
    <name evidence="6" type="ORF">DI564_12875</name>
</gene>
<dbReference type="PROSITE" id="PS00482">
    <property type="entry name" value="DIHYDROOROTASE_1"/>
    <property type="match status" value="1"/>
</dbReference>
<dbReference type="Pfam" id="PF04909">
    <property type="entry name" value="Amidohydro_2"/>
    <property type="match status" value="1"/>
</dbReference>
<dbReference type="GO" id="GO:0046872">
    <property type="term" value="F:metal ion binding"/>
    <property type="evidence" value="ECO:0007669"/>
    <property type="project" value="UniProtKB-KW"/>
</dbReference>
<evidence type="ECO:0000256" key="1">
    <source>
        <dbReference type="ARBA" id="ARBA00002368"/>
    </source>
</evidence>
<evidence type="ECO:0000313" key="6">
    <source>
        <dbReference type="EMBL" id="PZQ12589.1"/>
    </source>
</evidence>
<dbReference type="GO" id="GO:0016831">
    <property type="term" value="F:carboxy-lyase activity"/>
    <property type="evidence" value="ECO:0007669"/>
    <property type="project" value="InterPro"/>
</dbReference>
<dbReference type="SUPFAM" id="SSF51556">
    <property type="entry name" value="Metallo-dependent hydrolases"/>
    <property type="match status" value="1"/>
</dbReference>
<dbReference type="GO" id="GO:0019748">
    <property type="term" value="P:secondary metabolic process"/>
    <property type="evidence" value="ECO:0007669"/>
    <property type="project" value="TreeGrafter"/>
</dbReference>
<keyword evidence="4" id="KW-0456">Lyase</keyword>
<feature type="domain" description="Amidohydrolase-related" evidence="5">
    <location>
        <begin position="9"/>
        <end position="264"/>
    </location>
</feature>
<dbReference type="EMBL" id="QFPO01000012">
    <property type="protein sequence ID" value="PZQ12589.1"/>
    <property type="molecule type" value="Genomic_DNA"/>
</dbReference>
<dbReference type="AlphaFoldDB" id="A0A2W5K9C4"/>
<dbReference type="PANTHER" id="PTHR21240">
    <property type="entry name" value="2-AMINO-3-CARBOXYLMUCONATE-6-SEMIALDEHYDE DECARBOXYLASE"/>
    <property type="match status" value="1"/>
</dbReference>
<evidence type="ECO:0000256" key="2">
    <source>
        <dbReference type="ARBA" id="ARBA00022723"/>
    </source>
</evidence>
<evidence type="ECO:0000256" key="3">
    <source>
        <dbReference type="ARBA" id="ARBA00022801"/>
    </source>
</evidence>
<dbReference type="InterPro" id="IPR002195">
    <property type="entry name" value="Dihydroorotase_CS"/>
</dbReference>
<dbReference type="GO" id="GO:0005737">
    <property type="term" value="C:cytoplasm"/>
    <property type="evidence" value="ECO:0007669"/>
    <property type="project" value="TreeGrafter"/>
</dbReference>
<comment type="caution">
    <text evidence="6">The sequence shown here is derived from an EMBL/GenBank/DDBJ whole genome shotgun (WGS) entry which is preliminary data.</text>
</comment>
<dbReference type="Proteomes" id="UP000249046">
    <property type="component" value="Unassembled WGS sequence"/>
</dbReference>
<protein>
    <submittedName>
        <fullName evidence="6">Amidohydrolase</fullName>
    </submittedName>
</protein>
<evidence type="ECO:0000259" key="5">
    <source>
        <dbReference type="Pfam" id="PF04909"/>
    </source>
</evidence>
<evidence type="ECO:0000256" key="4">
    <source>
        <dbReference type="ARBA" id="ARBA00023239"/>
    </source>
</evidence>
<keyword evidence="2" id="KW-0479">Metal-binding</keyword>
<dbReference type="Gene3D" id="3.20.20.140">
    <property type="entry name" value="Metal-dependent hydrolases"/>
    <property type="match status" value="1"/>
</dbReference>
<reference evidence="6 7" key="1">
    <citation type="submission" date="2017-08" db="EMBL/GenBank/DDBJ databases">
        <title>Infants hospitalized years apart are colonized by the same room-sourced microbial strains.</title>
        <authorList>
            <person name="Brooks B."/>
            <person name="Olm M.R."/>
            <person name="Firek B.A."/>
            <person name="Baker R."/>
            <person name="Thomas B.C."/>
            <person name="Morowitz M.J."/>
            <person name="Banfield J.F."/>
        </authorList>
    </citation>
    <scope>NUCLEOTIDE SEQUENCE [LARGE SCALE GENOMIC DNA]</scope>
    <source>
        <strain evidence="6">S2_005_003_R2_42</strain>
    </source>
</reference>
<dbReference type="InterPro" id="IPR006680">
    <property type="entry name" value="Amidohydro-rel"/>
</dbReference>
<keyword evidence="3 6" id="KW-0378">Hydrolase</keyword>
<organism evidence="6 7">
    <name type="scientific">Rhodanobacter denitrificans</name>
    <dbReference type="NCBI Taxonomy" id="666685"/>
    <lineage>
        <taxon>Bacteria</taxon>
        <taxon>Pseudomonadati</taxon>
        <taxon>Pseudomonadota</taxon>
        <taxon>Gammaproteobacteria</taxon>
        <taxon>Lysobacterales</taxon>
        <taxon>Rhodanobacteraceae</taxon>
        <taxon>Rhodanobacter</taxon>
    </lineage>
</organism>